<reference evidence="13 14" key="1">
    <citation type="submission" date="2018-03" db="EMBL/GenBank/DDBJ databases">
        <title>Characteristics and genome of n-alkane degrading marine bacteria Gordonia iterans isolated from crude oil contaminated in Tae-an, South Korea.</title>
        <authorList>
            <person name="Lee S.-S."/>
            <person name="Kim H."/>
        </authorList>
    </citation>
    <scope>NUCLEOTIDE SEQUENCE [LARGE SCALE GENOMIC DNA]</scope>
    <source>
        <strain evidence="13 14">Co17</strain>
    </source>
</reference>
<evidence type="ECO:0000256" key="12">
    <source>
        <dbReference type="SAM" id="MobiDB-lite"/>
    </source>
</evidence>
<comment type="subcellular location">
    <subcellularLocation>
        <location evidence="1">Cell inner membrane</location>
        <topology evidence="1">Multi-pass membrane protein</topology>
    </subcellularLocation>
    <subcellularLocation>
        <location evidence="11">Cell membrane</location>
        <topology evidence="11">Multi-pass membrane protein</topology>
    </subcellularLocation>
</comment>
<dbReference type="Pfam" id="PF06965">
    <property type="entry name" value="Na_H_antiport_1"/>
    <property type="match status" value="1"/>
</dbReference>
<keyword evidence="8 11" id="KW-0406">Ion transport</keyword>
<feature type="transmembrane region" description="Helical" evidence="11">
    <location>
        <begin position="259"/>
        <end position="278"/>
    </location>
</feature>
<feature type="region of interest" description="Disordered" evidence="12">
    <location>
        <begin position="1"/>
        <end position="22"/>
    </location>
</feature>
<dbReference type="GO" id="GO:0005886">
    <property type="term" value="C:plasma membrane"/>
    <property type="evidence" value="ECO:0007669"/>
    <property type="project" value="UniProtKB-SubCell"/>
</dbReference>
<gene>
    <name evidence="11 13" type="primary">nhaA</name>
    <name evidence="13" type="ORF">C6V83_04790</name>
</gene>
<feature type="transmembrane region" description="Helical" evidence="11">
    <location>
        <begin position="401"/>
        <end position="421"/>
    </location>
</feature>
<sequence length="427" mass="45199">MNRPDPLNHDEAPRSDAGERTVLGARPPAETWRILEILRKETVGGFLLVGAAILALIAANTPLRSLYEEVSSTVIGYAPWHLELSISHWAADGLLAIFFFLVGLELKREIVAGELRSPRTALVPVFAAVGGVVVPALIYYLINRGGPGVHGWAIPTATDIAFAVAVLAVVGSRLPAALRLFLLTLAVVDDLIAIVIIAVVYTSELEIAPLLLALIPLLIFGFLAHRYADWFARNGWAAWVVLLPLGIVCWALVHASGIHATIAGVLLGFAVPVHRGAFRRGDDGLAGQFEHRFRPLSAGFAVPVFAFFSAGVTVGGADSIASAVTDPIAIGVAAGLLLGKPIGIMGATWLTTRFTRSRLDPSVRWSDLFGVSMLAAIGFTVSLLVAELSFDDALALDHAKIAILTASTAAALLAGLVLYVVGRLRKS</sequence>
<evidence type="ECO:0000256" key="10">
    <source>
        <dbReference type="ARBA" id="ARBA00023201"/>
    </source>
</evidence>
<dbReference type="PANTHER" id="PTHR30341:SF0">
    <property type="entry name" value="NA(+)_H(+) ANTIPORTER NHAA"/>
    <property type="match status" value="1"/>
</dbReference>
<proteinExistence type="inferred from homology"/>
<evidence type="ECO:0000313" key="13">
    <source>
        <dbReference type="EMBL" id="AVL99694.1"/>
    </source>
</evidence>
<keyword evidence="5 11" id="KW-0812">Transmembrane</keyword>
<feature type="transmembrane region" description="Helical" evidence="11">
    <location>
        <begin position="368"/>
        <end position="389"/>
    </location>
</feature>
<feature type="transmembrane region" description="Helical" evidence="11">
    <location>
        <begin position="122"/>
        <end position="142"/>
    </location>
</feature>
<dbReference type="NCBIfam" id="TIGR00773">
    <property type="entry name" value="NhaA"/>
    <property type="match status" value="1"/>
</dbReference>
<dbReference type="HAMAP" id="MF_01844">
    <property type="entry name" value="NhaA"/>
    <property type="match status" value="1"/>
</dbReference>
<dbReference type="EMBL" id="CP027433">
    <property type="protein sequence ID" value="AVL99694.1"/>
    <property type="molecule type" value="Genomic_DNA"/>
</dbReference>
<dbReference type="Proteomes" id="UP000239814">
    <property type="component" value="Chromosome"/>
</dbReference>
<feature type="transmembrane region" description="Helical" evidence="11">
    <location>
        <begin position="298"/>
        <end position="316"/>
    </location>
</feature>
<evidence type="ECO:0000256" key="7">
    <source>
        <dbReference type="ARBA" id="ARBA00023053"/>
    </source>
</evidence>
<dbReference type="AlphaFoldDB" id="A0A2S0KDD0"/>
<evidence type="ECO:0000256" key="6">
    <source>
        <dbReference type="ARBA" id="ARBA00022989"/>
    </source>
</evidence>
<keyword evidence="6 11" id="KW-1133">Transmembrane helix</keyword>
<feature type="transmembrane region" description="Helical" evidence="11">
    <location>
        <begin position="236"/>
        <end position="253"/>
    </location>
</feature>
<dbReference type="GO" id="GO:0006885">
    <property type="term" value="P:regulation of pH"/>
    <property type="evidence" value="ECO:0007669"/>
    <property type="project" value="UniProtKB-UniRule"/>
</dbReference>
<dbReference type="Gene3D" id="1.20.1530.10">
    <property type="entry name" value="Na+/H+ antiporter like domain"/>
    <property type="match status" value="1"/>
</dbReference>
<comment type="function">
    <text evidence="11">Na(+)/H(+) antiporter that extrudes sodium in exchange for external protons.</text>
</comment>
<dbReference type="RefSeq" id="WP_105941429.1">
    <property type="nucleotide sequence ID" value="NZ_CP027433.1"/>
</dbReference>
<dbReference type="InterPro" id="IPR004670">
    <property type="entry name" value="NhaA"/>
</dbReference>
<keyword evidence="4 11" id="KW-1003">Cell membrane</keyword>
<comment type="similarity">
    <text evidence="11">Belongs to the NhaA Na(+)/H(+) (TC 2.A.33) antiporter family.</text>
</comment>
<comment type="catalytic activity">
    <reaction evidence="11">
        <text>Na(+)(in) + 2 H(+)(out) = Na(+)(out) + 2 H(+)(in)</text>
        <dbReference type="Rhea" id="RHEA:29251"/>
        <dbReference type="ChEBI" id="CHEBI:15378"/>
        <dbReference type="ChEBI" id="CHEBI:29101"/>
    </reaction>
</comment>
<accession>A0A2S0KDD0</accession>
<evidence type="ECO:0000256" key="1">
    <source>
        <dbReference type="ARBA" id="ARBA00004429"/>
    </source>
</evidence>
<dbReference type="KEGG" id="git:C6V83_04790"/>
<evidence type="ECO:0000256" key="5">
    <source>
        <dbReference type="ARBA" id="ARBA00022692"/>
    </source>
</evidence>
<evidence type="ECO:0000256" key="4">
    <source>
        <dbReference type="ARBA" id="ARBA00022475"/>
    </source>
</evidence>
<dbReference type="OrthoDB" id="9808135at2"/>
<feature type="transmembrane region" description="Helical" evidence="11">
    <location>
        <begin position="148"/>
        <end position="170"/>
    </location>
</feature>
<feature type="transmembrane region" description="Helical" evidence="11">
    <location>
        <begin position="80"/>
        <end position="102"/>
    </location>
</feature>
<organism evidence="13 14">
    <name type="scientific">Gordonia iterans</name>
    <dbReference type="NCBI Taxonomy" id="1004901"/>
    <lineage>
        <taxon>Bacteria</taxon>
        <taxon>Bacillati</taxon>
        <taxon>Actinomycetota</taxon>
        <taxon>Actinomycetes</taxon>
        <taxon>Mycobacteriales</taxon>
        <taxon>Gordoniaceae</taxon>
        <taxon>Gordonia</taxon>
    </lineage>
</organism>
<keyword evidence="10 11" id="KW-0739">Sodium transport</keyword>
<evidence type="ECO:0000256" key="9">
    <source>
        <dbReference type="ARBA" id="ARBA00023136"/>
    </source>
</evidence>
<keyword evidence="14" id="KW-1185">Reference proteome</keyword>
<feature type="transmembrane region" description="Helical" evidence="11">
    <location>
        <begin position="207"/>
        <end position="224"/>
    </location>
</feature>
<evidence type="ECO:0000256" key="2">
    <source>
        <dbReference type="ARBA" id="ARBA00022448"/>
    </source>
</evidence>
<name>A0A2S0KDD0_9ACTN</name>
<keyword evidence="3 11" id="KW-0050">Antiport</keyword>
<feature type="compositionally biased region" description="Basic and acidic residues" evidence="12">
    <location>
        <begin position="1"/>
        <end position="19"/>
    </location>
</feature>
<evidence type="ECO:0000256" key="11">
    <source>
        <dbReference type="HAMAP-Rule" id="MF_01844"/>
    </source>
</evidence>
<dbReference type="InterPro" id="IPR023171">
    <property type="entry name" value="Na/H_antiporter_dom_sf"/>
</dbReference>
<feature type="transmembrane region" description="Helical" evidence="11">
    <location>
        <begin position="42"/>
        <end position="60"/>
    </location>
</feature>
<evidence type="ECO:0000256" key="3">
    <source>
        <dbReference type="ARBA" id="ARBA00022449"/>
    </source>
</evidence>
<keyword evidence="2 11" id="KW-0813">Transport</keyword>
<dbReference type="GO" id="GO:0015385">
    <property type="term" value="F:sodium:proton antiporter activity"/>
    <property type="evidence" value="ECO:0007669"/>
    <property type="project" value="UniProtKB-UniRule"/>
</dbReference>
<keyword evidence="9 11" id="KW-0472">Membrane</keyword>
<feature type="transmembrane region" description="Helical" evidence="11">
    <location>
        <begin position="177"/>
        <end position="201"/>
    </location>
</feature>
<evidence type="ECO:0000256" key="8">
    <source>
        <dbReference type="ARBA" id="ARBA00023065"/>
    </source>
</evidence>
<evidence type="ECO:0000313" key="14">
    <source>
        <dbReference type="Proteomes" id="UP000239814"/>
    </source>
</evidence>
<dbReference type="PANTHER" id="PTHR30341">
    <property type="entry name" value="SODIUM ION/PROTON ANTIPORTER NHAA-RELATED"/>
    <property type="match status" value="1"/>
</dbReference>
<feature type="transmembrane region" description="Helical" evidence="11">
    <location>
        <begin position="328"/>
        <end position="347"/>
    </location>
</feature>
<keyword evidence="7 11" id="KW-0915">Sodium</keyword>
<protein>
    <recommendedName>
        <fullName evidence="11">Na(+)/H(+) antiporter NhaA</fullName>
    </recommendedName>
    <alternativeName>
        <fullName evidence="11">Sodium/proton antiporter NhaA</fullName>
    </alternativeName>
</protein>